<reference evidence="1" key="1">
    <citation type="submission" date="2018-11" db="EMBL/GenBank/DDBJ databases">
        <authorList>
            <person name="Alioto T."/>
            <person name="Alioto T."/>
        </authorList>
    </citation>
    <scope>NUCLEOTIDE SEQUENCE</scope>
</reference>
<proteinExistence type="predicted"/>
<dbReference type="OrthoDB" id="6145838at2759"/>
<dbReference type="AlphaFoldDB" id="A0A8B6CXU1"/>
<keyword evidence="2" id="KW-1185">Reference proteome</keyword>
<organism evidence="1 2">
    <name type="scientific">Mytilus galloprovincialis</name>
    <name type="common">Mediterranean mussel</name>
    <dbReference type="NCBI Taxonomy" id="29158"/>
    <lineage>
        <taxon>Eukaryota</taxon>
        <taxon>Metazoa</taxon>
        <taxon>Spiralia</taxon>
        <taxon>Lophotrochozoa</taxon>
        <taxon>Mollusca</taxon>
        <taxon>Bivalvia</taxon>
        <taxon>Autobranchia</taxon>
        <taxon>Pteriomorphia</taxon>
        <taxon>Mytilida</taxon>
        <taxon>Mytiloidea</taxon>
        <taxon>Mytilidae</taxon>
        <taxon>Mytilinae</taxon>
        <taxon>Mytilus</taxon>
    </lineage>
</organism>
<comment type="caution">
    <text evidence="1">The sequence shown here is derived from an EMBL/GenBank/DDBJ whole genome shotgun (WGS) entry which is preliminary data.</text>
</comment>
<dbReference type="EMBL" id="UYJE01002444">
    <property type="protein sequence ID" value="VDI10751.1"/>
    <property type="molecule type" value="Genomic_DNA"/>
</dbReference>
<accession>A0A8B6CXU1</accession>
<evidence type="ECO:0000313" key="2">
    <source>
        <dbReference type="Proteomes" id="UP000596742"/>
    </source>
</evidence>
<evidence type="ECO:0000313" key="1">
    <source>
        <dbReference type="EMBL" id="VDI10751.1"/>
    </source>
</evidence>
<gene>
    <name evidence="1" type="ORF">MGAL_10B055967</name>
</gene>
<name>A0A8B6CXU1_MYTGA</name>
<protein>
    <submittedName>
        <fullName evidence="1">Uncharacterized protein</fullName>
    </submittedName>
</protein>
<dbReference type="Proteomes" id="UP000596742">
    <property type="component" value="Unassembled WGS sequence"/>
</dbReference>
<sequence length="172" mass="19900">MNNNIIPLRHSSLPGDVRLPKRYEQLEEMTNERKGRLSSTNAADETMSERLDDLSQAMVWVKHELILLRQHDILLKRQFSDIQDTINSLHRCKHRSQRHTSSNMSLHSNCSSIDISLDNYAVRTSNSITLLNDDECDDNFDTEMTFRPRTSSMKTTRDLAALARRRGSKDLI</sequence>